<protein>
    <recommendedName>
        <fullName evidence="6 10">UDP-glucose 4-epimerase</fullName>
        <ecNumber evidence="5 10">5.1.3.2</ecNumber>
    </recommendedName>
</protein>
<comment type="catalytic activity">
    <reaction evidence="1 10">
        <text>UDP-alpha-D-glucose = UDP-alpha-D-galactose</text>
        <dbReference type="Rhea" id="RHEA:22168"/>
        <dbReference type="ChEBI" id="CHEBI:58885"/>
        <dbReference type="ChEBI" id="CHEBI:66914"/>
        <dbReference type="EC" id="5.1.3.2"/>
    </reaction>
</comment>
<evidence type="ECO:0000313" key="13">
    <source>
        <dbReference type="Proteomes" id="UP000654345"/>
    </source>
</evidence>
<evidence type="ECO:0000256" key="10">
    <source>
        <dbReference type="RuleBase" id="RU366046"/>
    </source>
</evidence>
<evidence type="ECO:0000256" key="8">
    <source>
        <dbReference type="ARBA" id="ARBA00023235"/>
    </source>
</evidence>
<dbReference type="Proteomes" id="UP000654345">
    <property type="component" value="Unassembled WGS sequence"/>
</dbReference>
<comment type="pathway">
    <text evidence="3 10">Carbohydrate metabolism; galactose metabolism.</text>
</comment>
<dbReference type="Gene3D" id="3.90.25.10">
    <property type="entry name" value="UDP-galactose 4-epimerase, domain 1"/>
    <property type="match status" value="1"/>
</dbReference>
<dbReference type="InterPro" id="IPR005886">
    <property type="entry name" value="UDP_G4E"/>
</dbReference>
<evidence type="ECO:0000256" key="9">
    <source>
        <dbReference type="ARBA" id="ARBA00023277"/>
    </source>
</evidence>
<keyword evidence="9 10" id="KW-0119">Carbohydrate metabolism</keyword>
<proteinExistence type="inferred from homology"/>
<sequence length="325" mass="35375">MKFLVTGGAGYIGSVMTKQLVEARHEVTVLDNFTKGHHQAVLPQVKLVEGELLNAQRLKEVFKDGFDGVLHFAALSLVGESVTQPERYYRNNVVGTLNLLDAMREAGVKRLVFSSTAAVYGAPEETPILETAQPRPTNPYGGSKLAVDQMIGFEAAAHGLAAVSLRYFNVAGASGELGEVHNPETHLIPLVLQAAAGTREAVQIYGTDYPTPDGTAIRDYIHVEDLARAHILALTHAQPGKHEIYNLGNGKGFSVREVIETARQVTGKPIKAIETDRRAGDPPVLVASSEKAQHDLGWKPQKPELARMIADAWNWLQTHPQGYHD</sequence>
<reference evidence="12 13" key="1">
    <citation type="journal article" date="2021" name="Int. J. Syst. Evol. Microbiol.">
        <title>Reticulibacter mediterranei gen. nov., sp. nov., within the new family Reticulibacteraceae fam. nov., and Ktedonospora formicarum gen. nov., sp. nov., Ktedonobacter robiniae sp. nov., Dictyobacter formicarum sp. nov. and Dictyobacter arantiisoli sp. nov., belonging to the class Ktedonobacteria.</title>
        <authorList>
            <person name="Yabe S."/>
            <person name="Zheng Y."/>
            <person name="Wang C.M."/>
            <person name="Sakai Y."/>
            <person name="Abe K."/>
            <person name="Yokota A."/>
            <person name="Donadio S."/>
            <person name="Cavaletti L."/>
            <person name="Monciardini P."/>
        </authorList>
    </citation>
    <scope>NUCLEOTIDE SEQUENCE [LARGE SCALE GENOMIC DNA]</scope>
    <source>
        <strain evidence="12 13">SOSP1-30</strain>
    </source>
</reference>
<gene>
    <name evidence="12" type="ORF">KSB_59070</name>
</gene>
<name>A0ABQ3UYJ6_9CHLR</name>
<evidence type="ECO:0000256" key="5">
    <source>
        <dbReference type="ARBA" id="ARBA00013189"/>
    </source>
</evidence>
<dbReference type="PANTHER" id="PTHR43725">
    <property type="entry name" value="UDP-GLUCOSE 4-EPIMERASE"/>
    <property type="match status" value="1"/>
</dbReference>
<dbReference type="SUPFAM" id="SSF51735">
    <property type="entry name" value="NAD(P)-binding Rossmann-fold domains"/>
    <property type="match status" value="1"/>
</dbReference>
<keyword evidence="7 10" id="KW-0520">NAD</keyword>
<evidence type="ECO:0000256" key="2">
    <source>
        <dbReference type="ARBA" id="ARBA00001911"/>
    </source>
</evidence>
<dbReference type="InterPro" id="IPR001509">
    <property type="entry name" value="Epimerase_deHydtase"/>
</dbReference>
<dbReference type="PANTHER" id="PTHR43725:SF53">
    <property type="entry name" value="UDP-ARABINOSE 4-EPIMERASE 1"/>
    <property type="match status" value="1"/>
</dbReference>
<dbReference type="RefSeq" id="WP_201373841.1">
    <property type="nucleotide sequence ID" value="NZ_BNJG01000002.1"/>
</dbReference>
<keyword evidence="13" id="KW-1185">Reference proteome</keyword>
<dbReference type="CDD" id="cd05247">
    <property type="entry name" value="UDP_G4E_1_SDR_e"/>
    <property type="match status" value="1"/>
</dbReference>
<keyword evidence="8 10" id="KW-0413">Isomerase</keyword>
<evidence type="ECO:0000313" key="12">
    <source>
        <dbReference type="EMBL" id="GHO57432.1"/>
    </source>
</evidence>
<evidence type="ECO:0000256" key="3">
    <source>
        <dbReference type="ARBA" id="ARBA00004947"/>
    </source>
</evidence>
<evidence type="ECO:0000256" key="4">
    <source>
        <dbReference type="ARBA" id="ARBA00007637"/>
    </source>
</evidence>
<dbReference type="Pfam" id="PF01370">
    <property type="entry name" value="Epimerase"/>
    <property type="match status" value="1"/>
</dbReference>
<feature type="domain" description="NAD-dependent epimerase/dehydratase" evidence="11">
    <location>
        <begin position="4"/>
        <end position="248"/>
    </location>
</feature>
<comment type="caution">
    <text evidence="12">The sequence shown here is derived from an EMBL/GenBank/DDBJ whole genome shotgun (WGS) entry which is preliminary data.</text>
</comment>
<comment type="cofactor">
    <cofactor evidence="2 10">
        <name>NAD(+)</name>
        <dbReference type="ChEBI" id="CHEBI:57540"/>
    </cofactor>
</comment>
<dbReference type="NCBIfam" id="TIGR01179">
    <property type="entry name" value="galE"/>
    <property type="match status" value="1"/>
</dbReference>
<dbReference type="EC" id="5.1.3.2" evidence="5 10"/>
<comment type="similarity">
    <text evidence="4 10">Belongs to the NAD(P)-dependent epimerase/dehydratase family.</text>
</comment>
<evidence type="ECO:0000259" key="11">
    <source>
        <dbReference type="Pfam" id="PF01370"/>
    </source>
</evidence>
<dbReference type="InterPro" id="IPR036291">
    <property type="entry name" value="NAD(P)-bd_dom_sf"/>
</dbReference>
<evidence type="ECO:0000256" key="7">
    <source>
        <dbReference type="ARBA" id="ARBA00023027"/>
    </source>
</evidence>
<accession>A0ABQ3UYJ6</accession>
<comment type="subunit">
    <text evidence="10">Homodimer.</text>
</comment>
<dbReference type="Gene3D" id="3.40.50.720">
    <property type="entry name" value="NAD(P)-binding Rossmann-like Domain"/>
    <property type="match status" value="1"/>
</dbReference>
<evidence type="ECO:0000256" key="1">
    <source>
        <dbReference type="ARBA" id="ARBA00000083"/>
    </source>
</evidence>
<dbReference type="EMBL" id="BNJG01000002">
    <property type="protein sequence ID" value="GHO57432.1"/>
    <property type="molecule type" value="Genomic_DNA"/>
</dbReference>
<organism evidence="12 13">
    <name type="scientific">Ktedonobacter robiniae</name>
    <dbReference type="NCBI Taxonomy" id="2778365"/>
    <lineage>
        <taxon>Bacteria</taxon>
        <taxon>Bacillati</taxon>
        <taxon>Chloroflexota</taxon>
        <taxon>Ktedonobacteria</taxon>
        <taxon>Ktedonobacterales</taxon>
        <taxon>Ktedonobacteraceae</taxon>
        <taxon>Ktedonobacter</taxon>
    </lineage>
</organism>
<evidence type="ECO:0000256" key="6">
    <source>
        <dbReference type="ARBA" id="ARBA00018569"/>
    </source>
</evidence>